<dbReference type="Ensembl" id="ENSELUT00000106431.1">
    <property type="protein sequence ID" value="ENSELUP00000084854.1"/>
    <property type="gene ID" value="ENSELUG00000044435.1"/>
</dbReference>
<reference evidence="1" key="3">
    <citation type="submission" date="2025-09" db="UniProtKB">
        <authorList>
            <consortium name="Ensembl"/>
        </authorList>
    </citation>
    <scope>IDENTIFICATION</scope>
</reference>
<keyword evidence="2" id="KW-1185">Reference proteome</keyword>
<accession>A0AAY5K6Q1</accession>
<name>A0AAY5K6Q1_ESOLU</name>
<evidence type="ECO:0000313" key="2">
    <source>
        <dbReference type="Proteomes" id="UP000265140"/>
    </source>
</evidence>
<reference evidence="1 2" key="1">
    <citation type="submission" date="2020-02" db="EMBL/GenBank/DDBJ databases">
        <title>Esox lucius (northern pike) genome, fEsoLuc1, primary haplotype.</title>
        <authorList>
            <person name="Myers G."/>
            <person name="Karagic N."/>
            <person name="Meyer A."/>
            <person name="Pippel M."/>
            <person name="Reichard M."/>
            <person name="Winkler S."/>
            <person name="Tracey A."/>
            <person name="Sims Y."/>
            <person name="Howe K."/>
            <person name="Rhie A."/>
            <person name="Formenti G."/>
            <person name="Durbin R."/>
            <person name="Fedrigo O."/>
            <person name="Jarvis E.D."/>
        </authorList>
    </citation>
    <scope>NUCLEOTIDE SEQUENCE [LARGE SCALE GENOMIC DNA]</scope>
</reference>
<proteinExistence type="predicted"/>
<protein>
    <submittedName>
        <fullName evidence="1">Uncharacterized protein</fullName>
    </submittedName>
</protein>
<evidence type="ECO:0000313" key="1">
    <source>
        <dbReference type="Ensembl" id="ENSELUP00000084854.1"/>
    </source>
</evidence>
<dbReference type="GeneTree" id="ENSGT01120000277217"/>
<dbReference type="AlphaFoldDB" id="A0AAY5K6Q1"/>
<dbReference type="Proteomes" id="UP000265140">
    <property type="component" value="Chromosome 7"/>
</dbReference>
<organism evidence="1 2">
    <name type="scientific">Esox lucius</name>
    <name type="common">Northern pike</name>
    <dbReference type="NCBI Taxonomy" id="8010"/>
    <lineage>
        <taxon>Eukaryota</taxon>
        <taxon>Metazoa</taxon>
        <taxon>Chordata</taxon>
        <taxon>Craniata</taxon>
        <taxon>Vertebrata</taxon>
        <taxon>Euteleostomi</taxon>
        <taxon>Actinopterygii</taxon>
        <taxon>Neopterygii</taxon>
        <taxon>Teleostei</taxon>
        <taxon>Protacanthopterygii</taxon>
        <taxon>Esociformes</taxon>
        <taxon>Esocidae</taxon>
        <taxon>Esox</taxon>
    </lineage>
</organism>
<sequence>SDSTLAKIFLVNQYQFCKTRGAGCSSKAAGGAGCSSLTAGGAGCNSKAAGGAGCNSKAAGGAGCNSKAARGTGCGSWAAGGRCQLQFWGEPQTRRWQFHRLSSSFIACWFRFWWIILSVRYVLQE</sequence>
<reference evidence="1" key="2">
    <citation type="submission" date="2025-08" db="UniProtKB">
        <authorList>
            <consortium name="Ensembl"/>
        </authorList>
    </citation>
    <scope>IDENTIFICATION</scope>
</reference>